<dbReference type="AlphaFoldDB" id="A0AAV9I897"/>
<dbReference type="PROSITE" id="PS50127">
    <property type="entry name" value="UBC_2"/>
    <property type="match status" value="1"/>
</dbReference>
<dbReference type="FunFam" id="3.10.110.10:FF:000109">
    <property type="entry name" value="Ubiquitin-conjugating enzyme E2 J2-like"/>
    <property type="match status" value="1"/>
</dbReference>
<dbReference type="Proteomes" id="UP001300502">
    <property type="component" value="Unassembled WGS sequence"/>
</dbReference>
<organism evidence="2 3">
    <name type="scientific">Galdieria yellowstonensis</name>
    <dbReference type="NCBI Taxonomy" id="3028027"/>
    <lineage>
        <taxon>Eukaryota</taxon>
        <taxon>Rhodophyta</taxon>
        <taxon>Bangiophyceae</taxon>
        <taxon>Galdieriales</taxon>
        <taxon>Galdieriaceae</taxon>
        <taxon>Galdieria</taxon>
    </lineage>
</organism>
<reference evidence="2 3" key="1">
    <citation type="submission" date="2022-07" db="EMBL/GenBank/DDBJ databases">
        <title>Genome-wide signatures of adaptation to extreme environments.</title>
        <authorList>
            <person name="Cho C.H."/>
            <person name="Yoon H.S."/>
        </authorList>
    </citation>
    <scope>NUCLEOTIDE SEQUENCE [LARGE SCALE GENOMIC DNA]</scope>
    <source>
        <strain evidence="2 3">108.79 E11</strain>
    </source>
</reference>
<name>A0AAV9I897_9RHOD</name>
<dbReference type="PANTHER" id="PTHR24067">
    <property type="entry name" value="UBIQUITIN-CONJUGATING ENZYME E2"/>
    <property type="match status" value="1"/>
</dbReference>
<dbReference type="CDD" id="cd23799">
    <property type="entry name" value="UBCc_UBE2J"/>
    <property type="match status" value="1"/>
</dbReference>
<evidence type="ECO:0000313" key="2">
    <source>
        <dbReference type="EMBL" id="KAK4523544.1"/>
    </source>
</evidence>
<keyword evidence="3" id="KW-1185">Reference proteome</keyword>
<dbReference type="Pfam" id="PF00179">
    <property type="entry name" value="UQ_con"/>
    <property type="match status" value="1"/>
</dbReference>
<gene>
    <name evidence="2" type="ORF">GAYE_PCTG69G1440</name>
</gene>
<feature type="domain" description="UBC core" evidence="1">
    <location>
        <begin position="5"/>
        <end position="155"/>
    </location>
</feature>
<protein>
    <recommendedName>
        <fullName evidence="1">UBC core domain-containing protein</fullName>
    </recommendedName>
</protein>
<evidence type="ECO:0000313" key="3">
    <source>
        <dbReference type="Proteomes" id="UP001300502"/>
    </source>
</evidence>
<dbReference type="Gene3D" id="3.10.110.10">
    <property type="entry name" value="Ubiquitin Conjugating Enzyme"/>
    <property type="match status" value="1"/>
</dbReference>
<dbReference type="SMART" id="SM00212">
    <property type="entry name" value="UBCc"/>
    <property type="match status" value="1"/>
</dbReference>
<dbReference type="SUPFAM" id="SSF54495">
    <property type="entry name" value="UBC-like"/>
    <property type="match status" value="1"/>
</dbReference>
<dbReference type="InterPro" id="IPR000608">
    <property type="entry name" value="UBC"/>
</dbReference>
<proteinExistence type="predicted"/>
<sequence>MAAQTCVHRLTQELKRLKKDPPQYIHVAPCPKNFQTWYFILEGPPDTCYEGGIYLGKLVFPKDFPYKPPAIYLLTPNGRLQTDTRLCLSMSDYHPETWNPLWSTAAVLNGLLSFMVSEEPSMNTLKTSVQERKRLALLSHQFNAQSKIFCQLFPEWIRKEEDVDTTPFPDCFGLSH</sequence>
<evidence type="ECO:0000259" key="1">
    <source>
        <dbReference type="PROSITE" id="PS50127"/>
    </source>
</evidence>
<accession>A0AAV9I897</accession>
<dbReference type="EMBL" id="JANCYU010000016">
    <property type="protein sequence ID" value="KAK4523544.1"/>
    <property type="molecule type" value="Genomic_DNA"/>
</dbReference>
<dbReference type="InterPro" id="IPR016135">
    <property type="entry name" value="UBQ-conjugating_enzyme/RWD"/>
</dbReference>
<dbReference type="InterPro" id="IPR050113">
    <property type="entry name" value="Ub_conjugating_enzyme"/>
</dbReference>
<comment type="caution">
    <text evidence="2">The sequence shown here is derived from an EMBL/GenBank/DDBJ whole genome shotgun (WGS) entry which is preliminary data.</text>
</comment>